<sequence length="292" mass="31539">MAEATKLFRQLEKNASSIDTVTSTIRLRNSARWRAMPAATLSSTSNVNHTKIAFGSKARVAYWEDFVAGAVKNTDKVSDTSDTDEDNYDVDITDYYDAVQLVEEMEKMQYEEEKEEEDICPPTQPSTVVTLTQSATLTEQATLTETAANSAKAPTTSPLPATLSATATLPASVEPGAAQGVHVTAAEMPLSAFAPATYSEFEEAPLSQISLGVINMSESSQRTIEATNDTVQGVEADSTPAQRGSNKHVPVTELVADIQRDKLSSIFPVPTKGNLERSYGRSCPRLLLNHAM</sequence>
<dbReference type="AlphaFoldDB" id="A0A0W8B2E4"/>
<protein>
    <submittedName>
        <fullName evidence="1">Uncharacterized protein</fullName>
    </submittedName>
</protein>
<evidence type="ECO:0000313" key="2">
    <source>
        <dbReference type="Proteomes" id="UP000052943"/>
    </source>
</evidence>
<accession>A0A0W8B2E4</accession>
<dbReference type="EMBL" id="LNFO01006092">
    <property type="protein sequence ID" value="KUF65991.1"/>
    <property type="molecule type" value="Genomic_DNA"/>
</dbReference>
<organism evidence="1 2">
    <name type="scientific">Phytophthora nicotianae</name>
    <name type="common">Potato buckeye rot agent</name>
    <name type="synonym">Phytophthora parasitica</name>
    <dbReference type="NCBI Taxonomy" id="4792"/>
    <lineage>
        <taxon>Eukaryota</taxon>
        <taxon>Sar</taxon>
        <taxon>Stramenopiles</taxon>
        <taxon>Oomycota</taxon>
        <taxon>Peronosporomycetes</taxon>
        <taxon>Peronosporales</taxon>
        <taxon>Peronosporaceae</taxon>
        <taxon>Phytophthora</taxon>
    </lineage>
</organism>
<proteinExistence type="predicted"/>
<dbReference type="OrthoDB" id="10405446at2759"/>
<evidence type="ECO:0000313" key="1">
    <source>
        <dbReference type="EMBL" id="KUF65991.1"/>
    </source>
</evidence>
<name>A0A0W8B2E4_PHYNI</name>
<dbReference type="Proteomes" id="UP000052943">
    <property type="component" value="Unassembled WGS sequence"/>
</dbReference>
<comment type="caution">
    <text evidence="1">The sequence shown here is derived from an EMBL/GenBank/DDBJ whole genome shotgun (WGS) entry which is preliminary data.</text>
</comment>
<reference evidence="1 2" key="1">
    <citation type="submission" date="2015-11" db="EMBL/GenBank/DDBJ databases">
        <title>Genomes and virulence difference between two physiological races of Phytophthora nicotianae.</title>
        <authorList>
            <person name="Liu H."/>
            <person name="Ma X."/>
            <person name="Yu H."/>
            <person name="Fang D."/>
            <person name="Li Y."/>
            <person name="Wang X."/>
            <person name="Wang W."/>
            <person name="Dong Y."/>
            <person name="Xiao B."/>
        </authorList>
    </citation>
    <scope>NUCLEOTIDE SEQUENCE [LARGE SCALE GENOMIC DNA]</scope>
    <source>
        <strain evidence="2">race 0</strain>
    </source>
</reference>
<gene>
    <name evidence="1" type="ORF">AM587_10012341</name>
</gene>